<protein>
    <recommendedName>
        <fullName evidence="10">UBR-type domain-containing protein</fullName>
    </recommendedName>
</protein>
<dbReference type="eggNOG" id="KOG2752">
    <property type="taxonomic scope" value="Eukaryota"/>
</dbReference>
<dbReference type="GO" id="GO:0032991">
    <property type="term" value="C:protein-containing complex"/>
    <property type="evidence" value="ECO:0007669"/>
    <property type="project" value="UniProtKB-ARBA"/>
</dbReference>
<dbReference type="PROSITE" id="PS01359">
    <property type="entry name" value="ZF_PHD_1"/>
    <property type="match status" value="1"/>
</dbReference>
<dbReference type="GO" id="GO:0061630">
    <property type="term" value="F:ubiquitin protein ligase activity"/>
    <property type="evidence" value="ECO:0007669"/>
    <property type="project" value="InterPro"/>
</dbReference>
<dbReference type="GO" id="GO:0005737">
    <property type="term" value="C:cytoplasm"/>
    <property type="evidence" value="ECO:0007669"/>
    <property type="project" value="TreeGrafter"/>
</dbReference>
<dbReference type="PROSITE" id="PS50016">
    <property type="entry name" value="ZF_PHD_2"/>
    <property type="match status" value="1"/>
</dbReference>
<dbReference type="EMBL" id="LFWA01000018">
    <property type="protein sequence ID" value="KTW26242.1"/>
    <property type="molecule type" value="Genomic_DNA"/>
</dbReference>
<dbReference type="InterPro" id="IPR047506">
    <property type="entry name" value="UBR7-like_UBR-box"/>
</dbReference>
<evidence type="ECO:0000256" key="3">
    <source>
        <dbReference type="ARBA" id="ARBA00022833"/>
    </source>
</evidence>
<evidence type="ECO:0008006" key="10">
    <source>
        <dbReference type="Google" id="ProtNLM"/>
    </source>
</evidence>
<feature type="domain" description="PHD-type" evidence="6">
    <location>
        <begin position="134"/>
        <end position="189"/>
    </location>
</feature>
<evidence type="ECO:0000256" key="5">
    <source>
        <dbReference type="PROSITE-ProRule" id="PRU00508"/>
    </source>
</evidence>
<name>A0A0W4ZCU7_PNEJ7</name>
<proteinExistence type="predicted"/>
<dbReference type="Gene3D" id="3.30.40.10">
    <property type="entry name" value="Zinc/RING finger domain, C3HC4 (zinc finger)"/>
    <property type="match status" value="1"/>
</dbReference>
<dbReference type="RefSeq" id="XP_018227945.1">
    <property type="nucleotide sequence ID" value="XM_018375804.1"/>
</dbReference>
<keyword evidence="2 4" id="KW-0863">Zinc-finger</keyword>
<dbReference type="InterPro" id="IPR011011">
    <property type="entry name" value="Znf_FYVE_PHD"/>
</dbReference>
<dbReference type="PANTHER" id="PTHR13513">
    <property type="entry name" value="E3 UBIQUITIN-PROTEIN LIGASE UBR7"/>
    <property type="match status" value="1"/>
</dbReference>
<dbReference type="Proteomes" id="UP000053447">
    <property type="component" value="Unassembled WGS sequence"/>
</dbReference>
<dbReference type="PANTHER" id="PTHR13513:SF9">
    <property type="entry name" value="E3 UBIQUITIN-PROTEIN LIGASE UBR7-RELATED"/>
    <property type="match status" value="1"/>
</dbReference>
<dbReference type="InterPro" id="IPR019786">
    <property type="entry name" value="Zinc_finger_PHD-type_CS"/>
</dbReference>
<dbReference type="InterPro" id="IPR040204">
    <property type="entry name" value="UBR7"/>
</dbReference>
<keyword evidence="1" id="KW-0479">Metal-binding</keyword>
<dbReference type="SMART" id="SM00396">
    <property type="entry name" value="ZnF_UBR1"/>
    <property type="match status" value="1"/>
</dbReference>
<dbReference type="OrthoDB" id="5795902at2759"/>
<dbReference type="InterPro" id="IPR013083">
    <property type="entry name" value="Znf_RING/FYVE/PHD"/>
</dbReference>
<dbReference type="InterPro" id="IPR019787">
    <property type="entry name" value="Znf_PHD-finger"/>
</dbReference>
<dbReference type="InterPro" id="IPR001965">
    <property type="entry name" value="Znf_PHD"/>
</dbReference>
<dbReference type="CDD" id="cd19677">
    <property type="entry name" value="UBR-box_UBR7"/>
    <property type="match status" value="1"/>
</dbReference>
<dbReference type="STRING" id="1408657.A0A0W4ZCU7"/>
<gene>
    <name evidence="8" type="ORF">T551_03541</name>
</gene>
<sequence>MLEKETDRNTDQDSQIGSEMSLLDYIEEQSQLEEEARESLPYNFDHCTYDRRLRQPLYICKTCSPAKKELQKGGICYSCSIQCHGGEHELIELFCKRDFRCDCGTDRLGTEMCKIRKEWSPIDTDNQYNHNFEGRFCWCNIEYDPATDQRTMFQCLLCEDWFHDQCIGIESIPNDEDSDLFICRTCVKKESWLKRYVNVKGFQWNKNEKEYSEDKAQRDILNTTINVDRNFETQNSSESWENRKREMNDNDSIKFPAKKFKTQDYTLISCSWEALPSGPEEDISLFLSKDFRLYMCHCVQCLSLMGKNPVLLAEEETYQPPEDEDDAESLMNAGIRVLNTLPRVQAIEGIIAYNHIKNALSKFLRPYAEEGKVVTEDAIREFFEKQKEEKASNILNAYKDTTFKSK</sequence>
<comment type="caution">
    <text evidence="8">The sequence shown here is derived from an EMBL/GenBank/DDBJ whole genome shotgun (WGS) entry which is preliminary data.</text>
</comment>
<dbReference type="GeneID" id="28942059"/>
<evidence type="ECO:0000259" key="6">
    <source>
        <dbReference type="PROSITE" id="PS50016"/>
    </source>
</evidence>
<evidence type="ECO:0000256" key="1">
    <source>
        <dbReference type="ARBA" id="ARBA00022723"/>
    </source>
</evidence>
<organism evidence="8 9">
    <name type="scientific">Pneumocystis jirovecii (strain RU7)</name>
    <name type="common">Human pneumocystis pneumonia agent</name>
    <dbReference type="NCBI Taxonomy" id="1408657"/>
    <lineage>
        <taxon>Eukaryota</taxon>
        <taxon>Fungi</taxon>
        <taxon>Dikarya</taxon>
        <taxon>Ascomycota</taxon>
        <taxon>Taphrinomycotina</taxon>
        <taxon>Pneumocystomycetes</taxon>
        <taxon>Pneumocystaceae</taxon>
        <taxon>Pneumocystis</taxon>
    </lineage>
</organism>
<dbReference type="SMART" id="SM00249">
    <property type="entry name" value="PHD"/>
    <property type="match status" value="1"/>
</dbReference>
<dbReference type="VEuPathDB" id="FungiDB:T551_03541"/>
<reference evidence="9" key="1">
    <citation type="journal article" date="2016" name="Nat. Commun.">
        <title>Genome analysis of three Pneumocystis species reveals adaptation mechanisms to life exclusively in mammalian hosts.</title>
        <authorList>
            <person name="Ma L."/>
            <person name="Chen Z."/>
            <person name="Huang D.W."/>
            <person name="Kutty G."/>
            <person name="Ishihara M."/>
            <person name="Wang H."/>
            <person name="Abouelleil A."/>
            <person name="Bishop L."/>
            <person name="Davey E."/>
            <person name="Deng R."/>
            <person name="Deng X."/>
            <person name="Fan L."/>
            <person name="Fantoni G."/>
            <person name="Fitzgerald M."/>
            <person name="Gogineni E."/>
            <person name="Goldberg J.M."/>
            <person name="Handley G."/>
            <person name="Hu X."/>
            <person name="Huber C."/>
            <person name="Jiao X."/>
            <person name="Jones K."/>
            <person name="Levin J.Z."/>
            <person name="Liu Y."/>
            <person name="Macdonald P."/>
            <person name="Melnikov A."/>
            <person name="Raley C."/>
            <person name="Sassi M."/>
            <person name="Sherman B.T."/>
            <person name="Song X."/>
            <person name="Sykes S."/>
            <person name="Tran B."/>
            <person name="Walsh L."/>
            <person name="Xia Y."/>
            <person name="Yang J."/>
            <person name="Young S."/>
            <person name="Zeng Q."/>
            <person name="Zheng X."/>
            <person name="Stephens R."/>
            <person name="Nusbaum C."/>
            <person name="Birren B.W."/>
            <person name="Azadi P."/>
            <person name="Lempicki R.A."/>
            <person name="Cuomo C.A."/>
            <person name="Kovacs J.A."/>
        </authorList>
    </citation>
    <scope>NUCLEOTIDE SEQUENCE [LARGE SCALE GENOMIC DNA]</scope>
    <source>
        <strain evidence="9">RU7</strain>
    </source>
</reference>
<dbReference type="AlphaFoldDB" id="A0A0W4ZCU7"/>
<dbReference type="GO" id="GO:0008270">
    <property type="term" value="F:zinc ion binding"/>
    <property type="evidence" value="ECO:0007669"/>
    <property type="project" value="UniProtKB-KW"/>
</dbReference>
<dbReference type="CDD" id="cd15542">
    <property type="entry name" value="PHD_UBR7"/>
    <property type="match status" value="1"/>
</dbReference>
<keyword evidence="9" id="KW-1185">Reference proteome</keyword>
<accession>A0A0W4ZCU7</accession>
<feature type="zinc finger region" description="UBR-type" evidence="5">
    <location>
        <begin position="45"/>
        <end position="118"/>
    </location>
</feature>
<evidence type="ECO:0000256" key="4">
    <source>
        <dbReference type="PROSITE-ProRule" id="PRU00146"/>
    </source>
</evidence>
<keyword evidence="3" id="KW-0862">Zinc</keyword>
<dbReference type="Pfam" id="PF02207">
    <property type="entry name" value="zf-UBR"/>
    <property type="match status" value="1"/>
</dbReference>
<evidence type="ECO:0000256" key="2">
    <source>
        <dbReference type="ARBA" id="ARBA00022771"/>
    </source>
</evidence>
<dbReference type="PROSITE" id="PS51157">
    <property type="entry name" value="ZF_UBR"/>
    <property type="match status" value="1"/>
</dbReference>
<evidence type="ECO:0000259" key="7">
    <source>
        <dbReference type="PROSITE" id="PS51157"/>
    </source>
</evidence>
<dbReference type="SUPFAM" id="SSF57903">
    <property type="entry name" value="FYVE/PHD zinc finger"/>
    <property type="match status" value="1"/>
</dbReference>
<evidence type="ECO:0000313" key="8">
    <source>
        <dbReference type="EMBL" id="KTW26242.1"/>
    </source>
</evidence>
<feature type="domain" description="UBR-type" evidence="7">
    <location>
        <begin position="45"/>
        <end position="118"/>
    </location>
</feature>
<evidence type="ECO:0000313" key="9">
    <source>
        <dbReference type="Proteomes" id="UP000053447"/>
    </source>
</evidence>
<dbReference type="InterPro" id="IPR003126">
    <property type="entry name" value="Znf_UBR"/>
</dbReference>
<dbReference type="Pfam" id="PF00628">
    <property type="entry name" value="PHD"/>
    <property type="match status" value="1"/>
</dbReference>